<feature type="non-terminal residue" evidence="2">
    <location>
        <position position="1"/>
    </location>
</feature>
<feature type="region of interest" description="Disordered" evidence="1">
    <location>
        <begin position="215"/>
        <end position="234"/>
    </location>
</feature>
<dbReference type="AlphaFoldDB" id="A0A0G4HZF8"/>
<accession>A0A0G4HZF8</accession>
<organism evidence="2">
    <name type="scientific">Chromera velia CCMP2878</name>
    <dbReference type="NCBI Taxonomy" id="1169474"/>
    <lineage>
        <taxon>Eukaryota</taxon>
        <taxon>Sar</taxon>
        <taxon>Alveolata</taxon>
        <taxon>Colpodellida</taxon>
        <taxon>Chromeraceae</taxon>
        <taxon>Chromera</taxon>
    </lineage>
</organism>
<name>A0A0G4HZF8_9ALVE</name>
<evidence type="ECO:0000256" key="1">
    <source>
        <dbReference type="SAM" id="MobiDB-lite"/>
    </source>
</evidence>
<feature type="compositionally biased region" description="Polar residues" evidence="1">
    <location>
        <begin position="13"/>
        <end position="22"/>
    </location>
</feature>
<feature type="compositionally biased region" description="Basic and acidic residues" evidence="1">
    <location>
        <begin position="218"/>
        <end position="231"/>
    </location>
</feature>
<reference evidence="2" key="1">
    <citation type="submission" date="2014-11" db="EMBL/GenBank/DDBJ databases">
        <authorList>
            <person name="Otto D Thomas"/>
            <person name="Naeem Raeece"/>
        </authorList>
    </citation>
    <scope>NUCLEOTIDE SEQUENCE</scope>
</reference>
<sequence>DLQQTDERRPTSGRASQFSGSFNSRQRCSYLAGRDIESKPGSSPGAGKMATFVVKDDRVFADQRKKIFEEPPDPEAVRREIAHKKLSRWNGFTCNYGRDFSTVPILKGQILNPWQRERAVMPERVYRPPPGSTPYKFDRVGRDIPHEGVAGCGWQFKRALARHNRTVERRRVIEYELRLATVPKEGDTRKESAAKTKDLTDYEKDVKKQVTILMKKNKTAERESGRSEHVKPWRLWPRQPAIQFPAERPRLDVNTA</sequence>
<dbReference type="EMBL" id="CDMZ01004501">
    <property type="protein sequence ID" value="CEM49934.1"/>
    <property type="molecule type" value="Genomic_DNA"/>
</dbReference>
<dbReference type="VEuPathDB" id="CryptoDB:Cvel_9704"/>
<proteinExistence type="predicted"/>
<gene>
    <name evidence="2" type="ORF">Cvel_9704</name>
</gene>
<feature type="compositionally biased region" description="Basic and acidic residues" evidence="1">
    <location>
        <begin position="1"/>
        <end position="10"/>
    </location>
</feature>
<feature type="region of interest" description="Disordered" evidence="1">
    <location>
        <begin position="1"/>
        <end position="22"/>
    </location>
</feature>
<protein>
    <submittedName>
        <fullName evidence="2">Uncharacterized protein</fullName>
    </submittedName>
</protein>
<evidence type="ECO:0000313" key="2">
    <source>
        <dbReference type="EMBL" id="CEM49934.1"/>
    </source>
</evidence>